<feature type="chain" id="PRO_5025584318" evidence="1">
    <location>
        <begin position="32"/>
        <end position="79"/>
    </location>
</feature>
<dbReference type="RefSeq" id="XP_033390089.1">
    <property type="nucleotide sequence ID" value="XM_033522651.1"/>
</dbReference>
<keyword evidence="3" id="KW-1185">Reference proteome</keyword>
<evidence type="ECO:0000313" key="2">
    <source>
        <dbReference type="EMBL" id="KAF2021750.1"/>
    </source>
</evidence>
<dbReference type="GeneID" id="54280048"/>
<reference evidence="2" key="1">
    <citation type="journal article" date="2020" name="Stud. Mycol.">
        <title>101 Dothideomycetes genomes: a test case for predicting lifestyles and emergence of pathogens.</title>
        <authorList>
            <person name="Haridas S."/>
            <person name="Albert R."/>
            <person name="Binder M."/>
            <person name="Bloem J."/>
            <person name="Labutti K."/>
            <person name="Salamov A."/>
            <person name="Andreopoulos B."/>
            <person name="Baker S."/>
            <person name="Barry K."/>
            <person name="Bills G."/>
            <person name="Bluhm B."/>
            <person name="Cannon C."/>
            <person name="Castanera R."/>
            <person name="Culley D."/>
            <person name="Daum C."/>
            <person name="Ezra D."/>
            <person name="Gonzalez J."/>
            <person name="Henrissat B."/>
            <person name="Kuo A."/>
            <person name="Liang C."/>
            <person name="Lipzen A."/>
            <person name="Lutzoni F."/>
            <person name="Magnuson J."/>
            <person name="Mondo S."/>
            <person name="Nolan M."/>
            <person name="Ohm R."/>
            <person name="Pangilinan J."/>
            <person name="Park H.-J."/>
            <person name="Ramirez L."/>
            <person name="Alfaro M."/>
            <person name="Sun H."/>
            <person name="Tritt A."/>
            <person name="Yoshinaga Y."/>
            <person name="Zwiers L.-H."/>
            <person name="Turgeon B."/>
            <person name="Goodwin S."/>
            <person name="Spatafora J."/>
            <person name="Crous P."/>
            <person name="Grigoriev I."/>
        </authorList>
    </citation>
    <scope>NUCLEOTIDE SEQUENCE</scope>
    <source>
        <strain evidence="2">CBS 175.79</strain>
    </source>
</reference>
<proteinExistence type="predicted"/>
<dbReference type="EMBL" id="ML978066">
    <property type="protein sequence ID" value="KAF2021750.1"/>
    <property type="molecule type" value="Genomic_DNA"/>
</dbReference>
<dbReference type="AlphaFoldDB" id="A0A6A5YAC1"/>
<evidence type="ECO:0000256" key="1">
    <source>
        <dbReference type="SAM" id="SignalP"/>
    </source>
</evidence>
<dbReference type="Proteomes" id="UP000799778">
    <property type="component" value="Unassembled WGS sequence"/>
</dbReference>
<sequence length="79" mass="8799">MTPSPCQMFLIGTLLHWAILTGLPFHPLTLAIVGPYEGTAMTLFGSRTVFDETVFQIEGSLRYRRAKGMTAHRSSWGDI</sequence>
<keyword evidence="1" id="KW-0732">Signal</keyword>
<accession>A0A6A5YAC1</accession>
<gene>
    <name evidence="2" type="ORF">BU24DRAFT_27614</name>
</gene>
<feature type="signal peptide" evidence="1">
    <location>
        <begin position="1"/>
        <end position="31"/>
    </location>
</feature>
<evidence type="ECO:0000313" key="3">
    <source>
        <dbReference type="Proteomes" id="UP000799778"/>
    </source>
</evidence>
<protein>
    <submittedName>
        <fullName evidence="2">Uncharacterized protein</fullName>
    </submittedName>
</protein>
<name>A0A6A5YAC1_9PLEO</name>
<organism evidence="2 3">
    <name type="scientific">Aaosphaeria arxii CBS 175.79</name>
    <dbReference type="NCBI Taxonomy" id="1450172"/>
    <lineage>
        <taxon>Eukaryota</taxon>
        <taxon>Fungi</taxon>
        <taxon>Dikarya</taxon>
        <taxon>Ascomycota</taxon>
        <taxon>Pezizomycotina</taxon>
        <taxon>Dothideomycetes</taxon>
        <taxon>Pleosporomycetidae</taxon>
        <taxon>Pleosporales</taxon>
        <taxon>Pleosporales incertae sedis</taxon>
        <taxon>Aaosphaeria</taxon>
    </lineage>
</organism>